<name>A0A1M6Q932_9AQUI</name>
<proteinExistence type="predicted"/>
<evidence type="ECO:0000256" key="2">
    <source>
        <dbReference type="SAM" id="Phobius"/>
    </source>
</evidence>
<keyword evidence="1" id="KW-0802">TPR repeat</keyword>
<keyword evidence="2" id="KW-1133">Transmembrane helix</keyword>
<feature type="transmembrane region" description="Helical" evidence="2">
    <location>
        <begin position="63"/>
        <end position="88"/>
    </location>
</feature>
<feature type="transmembrane region" description="Helical" evidence="2">
    <location>
        <begin position="30"/>
        <end position="51"/>
    </location>
</feature>
<gene>
    <name evidence="3" type="ORF">SAMN05444391_0133</name>
</gene>
<keyword evidence="2" id="KW-0812">Transmembrane</keyword>
<dbReference type="Proteomes" id="UP000189810">
    <property type="component" value="Chromosome I"/>
</dbReference>
<dbReference type="Gene3D" id="1.25.40.10">
    <property type="entry name" value="Tetratricopeptide repeat domain"/>
    <property type="match status" value="1"/>
</dbReference>
<evidence type="ECO:0000256" key="1">
    <source>
        <dbReference type="PROSITE-ProRule" id="PRU00339"/>
    </source>
</evidence>
<keyword evidence="4" id="KW-1185">Reference proteome</keyword>
<feature type="transmembrane region" description="Helical" evidence="2">
    <location>
        <begin position="7"/>
        <end position="24"/>
    </location>
</feature>
<dbReference type="InterPro" id="IPR011990">
    <property type="entry name" value="TPR-like_helical_dom_sf"/>
</dbReference>
<organism evidence="3 4">
    <name type="scientific">Thermocrinis minervae</name>
    <dbReference type="NCBI Taxonomy" id="381751"/>
    <lineage>
        <taxon>Bacteria</taxon>
        <taxon>Pseudomonadati</taxon>
        <taxon>Aquificota</taxon>
        <taxon>Aquificia</taxon>
        <taxon>Aquificales</taxon>
        <taxon>Aquificaceae</taxon>
        <taxon>Thermocrinis</taxon>
    </lineage>
</organism>
<accession>A0A1M6Q932</accession>
<dbReference type="PROSITE" id="PS50005">
    <property type="entry name" value="TPR"/>
    <property type="match status" value="1"/>
</dbReference>
<dbReference type="AlphaFoldDB" id="A0A1M6Q932"/>
<dbReference type="InterPro" id="IPR019734">
    <property type="entry name" value="TPR_rpt"/>
</dbReference>
<evidence type="ECO:0000313" key="3">
    <source>
        <dbReference type="EMBL" id="SHK16762.1"/>
    </source>
</evidence>
<dbReference type="STRING" id="381751.SAMN05444391_0133"/>
<feature type="repeat" description="TPR" evidence="1">
    <location>
        <begin position="243"/>
        <end position="276"/>
    </location>
</feature>
<reference evidence="3 4" key="1">
    <citation type="submission" date="2016-11" db="EMBL/GenBank/DDBJ databases">
        <authorList>
            <person name="Jaros S."/>
            <person name="Januszkiewicz K."/>
            <person name="Wedrychowicz H."/>
        </authorList>
    </citation>
    <scope>NUCLEOTIDE SEQUENCE [LARGE SCALE GENOMIC DNA]</scope>
    <source>
        <strain evidence="3 4">DSM 19557</strain>
    </source>
</reference>
<dbReference type="EMBL" id="LT670846">
    <property type="protein sequence ID" value="SHK16762.1"/>
    <property type="molecule type" value="Genomic_DNA"/>
</dbReference>
<protein>
    <recommendedName>
        <fullName evidence="5">Tetratricopeptide repeat-containing protein</fullName>
    </recommendedName>
</protein>
<keyword evidence="2" id="KW-0472">Membrane</keyword>
<evidence type="ECO:0008006" key="5">
    <source>
        <dbReference type="Google" id="ProtNLM"/>
    </source>
</evidence>
<evidence type="ECO:0000313" key="4">
    <source>
        <dbReference type="Proteomes" id="UP000189810"/>
    </source>
</evidence>
<dbReference type="SUPFAM" id="SSF48452">
    <property type="entry name" value="TPR-like"/>
    <property type="match status" value="1"/>
</dbReference>
<sequence length="321" mass="37488">MQYQDKLLHYSLFTESGAVTMLLYGTHNIMLYYLIHTIPSILISLFSYSLLPKRYRKRKFAVLTAFFLVSWALGTFGLIIILVISLLISKLYFISRGFYRLDVVPFDYEWFAGELVIKPLGEGSLRRVISNGEGSLEDKLLALRIISKTTQEYDVLYKLLKDSSDVKLYAFQILSSKEKVFHERIKALQEDIKFNDSPEKRIELAELIVDMCKSGIVSTEIRPVYYKKALDVLEPIKDNTTDIRLYRVLGEVLKGLGDYSKAVYWLEKAYVLEPSVKLAFEIAELYYDMNDYRKVKETFQHLVQAIPYYRNHPMVRVWVDE</sequence>